<protein>
    <recommendedName>
        <fullName evidence="4">Pentapeptide MXKDX repeat protein</fullName>
    </recommendedName>
</protein>
<feature type="chain" id="PRO_5045539457" description="Pentapeptide MXKDX repeat protein" evidence="1">
    <location>
        <begin position="21"/>
        <end position="81"/>
    </location>
</feature>
<gene>
    <name evidence="2" type="ORF">GPA22_05330</name>
</gene>
<evidence type="ECO:0000256" key="1">
    <source>
        <dbReference type="SAM" id="SignalP"/>
    </source>
</evidence>
<proteinExistence type="predicted"/>
<name>A0ABX1PXC8_9RHOO</name>
<keyword evidence="3" id="KW-1185">Reference proteome</keyword>
<comment type="caution">
    <text evidence="2">The sequence shown here is derived from an EMBL/GenBank/DDBJ whole genome shotgun (WGS) entry which is preliminary data.</text>
</comment>
<dbReference type="Proteomes" id="UP000623795">
    <property type="component" value="Unassembled WGS sequence"/>
</dbReference>
<evidence type="ECO:0000313" key="2">
    <source>
        <dbReference type="EMBL" id="NMG43151.1"/>
    </source>
</evidence>
<dbReference type="EMBL" id="WTVN01000005">
    <property type="protein sequence ID" value="NMG43151.1"/>
    <property type="molecule type" value="Genomic_DNA"/>
</dbReference>
<evidence type="ECO:0000313" key="3">
    <source>
        <dbReference type="Proteomes" id="UP000623795"/>
    </source>
</evidence>
<sequence>MKKSLISGLFVMALSGSAFAMHCPADMKKIDDAMAKSPALSAEQMAEVKKLRADGEALHKAGKHQESVDTLGKAMKILKIM</sequence>
<dbReference type="RefSeq" id="WP_211168946.1">
    <property type="nucleotide sequence ID" value="NZ_WTVN01000005.1"/>
</dbReference>
<reference evidence="2 3" key="1">
    <citation type="submission" date="2019-12" db="EMBL/GenBank/DDBJ databases">
        <title>Comparative genomics gives insights into the taxonomy of the Azoarcus-Aromatoleum group and reveals separate origins of nif in the plant-associated Azoarcus and non-plant-associated Aromatoleum sub-groups.</title>
        <authorList>
            <person name="Lafos M."/>
            <person name="Maluk M."/>
            <person name="Batista M."/>
            <person name="Junghare M."/>
            <person name="Carmona M."/>
            <person name="Faoro H."/>
            <person name="Cruz L.M."/>
            <person name="Battistoni F."/>
            <person name="De Souza E."/>
            <person name="Pedrosa F."/>
            <person name="Chen W.-M."/>
            <person name="Poole P.S."/>
            <person name="Dixon R.A."/>
            <person name="James E.K."/>
        </authorList>
    </citation>
    <scope>NUCLEOTIDE SEQUENCE [LARGE SCALE GENOMIC DNA]</scope>
    <source>
        <strain evidence="2 3">Td21</strain>
    </source>
</reference>
<accession>A0ABX1PXC8</accession>
<organism evidence="2 3">
    <name type="scientific">Aromatoleum toluvorans</name>
    <dbReference type="NCBI Taxonomy" id="92002"/>
    <lineage>
        <taxon>Bacteria</taxon>
        <taxon>Pseudomonadati</taxon>
        <taxon>Pseudomonadota</taxon>
        <taxon>Betaproteobacteria</taxon>
        <taxon>Rhodocyclales</taxon>
        <taxon>Rhodocyclaceae</taxon>
        <taxon>Aromatoleum</taxon>
    </lineage>
</organism>
<evidence type="ECO:0008006" key="4">
    <source>
        <dbReference type="Google" id="ProtNLM"/>
    </source>
</evidence>
<keyword evidence="1" id="KW-0732">Signal</keyword>
<feature type="signal peptide" evidence="1">
    <location>
        <begin position="1"/>
        <end position="20"/>
    </location>
</feature>